<name>A0A1G6G297_BACOV</name>
<organism evidence="1 2">
    <name type="scientific">Bacteroides ovatus</name>
    <dbReference type="NCBI Taxonomy" id="28116"/>
    <lineage>
        <taxon>Bacteria</taxon>
        <taxon>Pseudomonadati</taxon>
        <taxon>Bacteroidota</taxon>
        <taxon>Bacteroidia</taxon>
        <taxon>Bacteroidales</taxon>
        <taxon>Bacteroidaceae</taxon>
        <taxon>Bacteroides</taxon>
    </lineage>
</organism>
<accession>A0A1G6G297</accession>
<evidence type="ECO:0000313" key="2">
    <source>
        <dbReference type="Proteomes" id="UP000183670"/>
    </source>
</evidence>
<dbReference type="AlphaFoldDB" id="A0A1G6G297"/>
<dbReference type="PANTHER" id="PTHR35803:SF1">
    <property type="entry name" value="GLUCAN 1,4-ALPHA-GLUCOSIDASE SUSB"/>
    <property type="match status" value="1"/>
</dbReference>
<dbReference type="Proteomes" id="UP000183670">
    <property type="component" value="Unassembled WGS sequence"/>
</dbReference>
<dbReference type="EMBL" id="FMYE01000006">
    <property type="protein sequence ID" value="SDB76108.1"/>
    <property type="molecule type" value="Genomic_DNA"/>
</dbReference>
<evidence type="ECO:0000313" key="1">
    <source>
        <dbReference type="EMBL" id="SDB76108.1"/>
    </source>
</evidence>
<protein>
    <submittedName>
        <fullName evidence="1">Uncharacterized protein</fullName>
    </submittedName>
</protein>
<dbReference type="PANTHER" id="PTHR35803">
    <property type="entry name" value="GLUCAN 1,4-ALPHA-GLUCOSIDASE SUSB-RELATED"/>
    <property type="match status" value="1"/>
</dbReference>
<sequence length="100" mass="11058">MSLELFCVLGCYGCSSPKTEVKSPDGHIKMALTVDDNGKPLYNVLVGDSLLIENNEGHPVFQFFRDFDPDCDESKALAGEPGEFVAIVRKAKGNYFLKIR</sequence>
<dbReference type="InterPro" id="IPR052720">
    <property type="entry name" value="Glycosyl_hydrolase_97"/>
</dbReference>
<reference evidence="1 2" key="1">
    <citation type="submission" date="2016-10" db="EMBL/GenBank/DDBJ databases">
        <authorList>
            <person name="de Groot N.N."/>
        </authorList>
    </citation>
    <scope>NUCLEOTIDE SEQUENCE [LARGE SCALE GENOMIC DNA]</scope>
    <source>
        <strain evidence="1 2">NLAE-zl-C500</strain>
    </source>
</reference>
<dbReference type="Gene3D" id="3.20.20.70">
    <property type="entry name" value="Aldolase class I"/>
    <property type="match status" value="1"/>
</dbReference>
<dbReference type="InterPro" id="IPR013785">
    <property type="entry name" value="Aldolase_TIM"/>
</dbReference>
<gene>
    <name evidence="1" type="ORF">SAMN05192581_100694</name>
</gene>
<proteinExistence type="predicted"/>